<feature type="compositionally biased region" description="Basic and acidic residues" evidence="1">
    <location>
        <begin position="49"/>
        <end position="59"/>
    </location>
</feature>
<gene>
    <name evidence="2" type="ORF">GMARGA_LOCUS20512</name>
</gene>
<proteinExistence type="predicted"/>
<accession>A0ABN7VMD7</accession>
<dbReference type="Proteomes" id="UP000789901">
    <property type="component" value="Unassembled WGS sequence"/>
</dbReference>
<organism evidence="2 3">
    <name type="scientific">Gigaspora margarita</name>
    <dbReference type="NCBI Taxonomy" id="4874"/>
    <lineage>
        <taxon>Eukaryota</taxon>
        <taxon>Fungi</taxon>
        <taxon>Fungi incertae sedis</taxon>
        <taxon>Mucoromycota</taxon>
        <taxon>Glomeromycotina</taxon>
        <taxon>Glomeromycetes</taxon>
        <taxon>Diversisporales</taxon>
        <taxon>Gigasporaceae</taxon>
        <taxon>Gigaspora</taxon>
    </lineage>
</organism>
<evidence type="ECO:0000256" key="1">
    <source>
        <dbReference type="SAM" id="MobiDB-lite"/>
    </source>
</evidence>
<evidence type="ECO:0000313" key="3">
    <source>
        <dbReference type="Proteomes" id="UP000789901"/>
    </source>
</evidence>
<name>A0ABN7VMD7_GIGMA</name>
<feature type="compositionally biased region" description="Polar residues" evidence="1">
    <location>
        <begin position="60"/>
        <end position="70"/>
    </location>
</feature>
<feature type="compositionally biased region" description="Polar residues" evidence="1">
    <location>
        <begin position="33"/>
        <end position="48"/>
    </location>
</feature>
<keyword evidence="3" id="KW-1185">Reference proteome</keyword>
<evidence type="ECO:0000313" key="2">
    <source>
        <dbReference type="EMBL" id="CAG8786407.1"/>
    </source>
</evidence>
<reference evidence="2 3" key="1">
    <citation type="submission" date="2021-06" db="EMBL/GenBank/DDBJ databases">
        <authorList>
            <person name="Kallberg Y."/>
            <person name="Tangrot J."/>
            <person name="Rosling A."/>
        </authorList>
    </citation>
    <scope>NUCLEOTIDE SEQUENCE [LARGE SCALE GENOMIC DNA]</scope>
    <source>
        <strain evidence="2 3">120-4 pot B 10/14</strain>
    </source>
</reference>
<comment type="caution">
    <text evidence="2">The sequence shown here is derived from an EMBL/GenBank/DDBJ whole genome shotgun (WGS) entry which is preliminary data.</text>
</comment>
<protein>
    <submittedName>
        <fullName evidence="2">20437_t:CDS:1</fullName>
    </submittedName>
</protein>
<dbReference type="EMBL" id="CAJVQB010018063">
    <property type="protein sequence ID" value="CAG8786407.1"/>
    <property type="molecule type" value="Genomic_DNA"/>
</dbReference>
<sequence length="70" mass="8140">MPKETGHLDIVPLNNTLSLRQAKYYTSIHNIQERQSNNVQHSSHTSHVMQERPTQEHPTQECSTQEFPTQ</sequence>
<feature type="region of interest" description="Disordered" evidence="1">
    <location>
        <begin position="33"/>
        <end position="70"/>
    </location>
</feature>